<dbReference type="Proteomes" id="UP001332931">
    <property type="component" value="Unassembled WGS sequence"/>
</dbReference>
<dbReference type="Pfam" id="PF18731">
    <property type="entry name" value="HEPN_Swt1"/>
    <property type="match status" value="1"/>
</dbReference>
<proteinExistence type="predicted"/>
<gene>
    <name evidence="3" type="ORF">VXJ25_08925</name>
</gene>
<feature type="region of interest" description="Disordered" evidence="1">
    <location>
        <begin position="159"/>
        <end position="183"/>
    </location>
</feature>
<dbReference type="Pfam" id="PF04465">
    <property type="entry name" value="DUF499"/>
    <property type="match status" value="1"/>
</dbReference>
<feature type="domain" description="Swt1-like HEPN" evidence="2">
    <location>
        <begin position="14"/>
        <end position="136"/>
    </location>
</feature>
<evidence type="ECO:0000259" key="2">
    <source>
        <dbReference type="Pfam" id="PF18731"/>
    </source>
</evidence>
<evidence type="ECO:0000313" key="4">
    <source>
        <dbReference type="Proteomes" id="UP001332931"/>
    </source>
</evidence>
<feature type="region of interest" description="Disordered" evidence="1">
    <location>
        <begin position="1007"/>
        <end position="1058"/>
    </location>
</feature>
<comment type="caution">
    <text evidence="3">The sequence shown here is derived from an EMBL/GenBank/DDBJ whole genome shotgun (WGS) entry which is preliminary data.</text>
</comment>
<evidence type="ECO:0000256" key="1">
    <source>
        <dbReference type="SAM" id="MobiDB-lite"/>
    </source>
</evidence>
<keyword evidence="4" id="KW-1185">Reference proteome</keyword>
<sequence length="1132" mass="125047">MAIGMDNNALVGSAFDAMRPTLGAFIMREMIRNYHDGWWDEGVLGHLYDDQHRDVANVGTSDTERIDSLDILLMLRLVVQSWKDVFRPVMDRRSQTWVRELIDTRNAWAHRTGDGFTDDDTARALDTMARFMDQIDPETAVAIRDLRRELMTPVEAVPAPEPRETTWSAMAPNTKPHTGTGALRPWRSVVAPKADVARGQFKTAEFAIDLANVAKGEARFEYQDPKEFFSRTYITQGMRSLLMSALKRVSVTDDDDGDPVVELKTAFGGGKTHSMLAVYHLMRTSKIARELPGVAEVMDEARVPSLPDKVYVATLVGTDLDPSSSKNPPFLQGKVNTLWGEMAYQLCLQKGDPAPYAIVRSADSKGVAPGADALKRLFDAIGPCVILIDEFVAYARNLYHNDGKYLPAGTFENVLSFMQQLTEAVKRTENCMLIASLPESERELGGEGGKVALERVEQIFGRVNSIWRAATNEEGFEIVKKRLYQGYDETLVEPVVDAYMAYYAADPDKFPVECRDGAYRERMLRCYPIHPQVFDRLYSDWSTLPNFQRTRGVLRLMATVIHELWEANDADPLIMPGSIDFSDARVREEILQYLDPAWNAVVDTDVDGEQSIPGAIDRGSGRFSGPKAARRMARAIFLGSAPTSRGESLRGLDTSDVRLGAAVPGTQVTIYDDALAKMRDELSYLYTTGTRYWYDTHPTLEKMARDRASRQDVAAIDARVVEIVRAAERRAASGFHSVNVCPADGSEVPDEPSLALVVVPPSRPHNAPRDLGRSAAVAWAADCLNTRGASMRVKRNMLLFVAADPTGLSEARDAVRRELAWRSIDDDADALELTRHARDDAKAKLSSATQRASRLVLGAYKHLVFPLQDAGDASRLEWDVAAIPGSDAVSKRSYERAKADELVAEVYSPFLLQRDLESLLLAGRDSIAASELWDDFCRYCYLRRLRDEGVLAEAIAQGAASKDYFAYADGQDGDERFLGLRMGMRPAVDLHSGLVVAREAALAQLAFDREREERKPGADVPGSSPEPGSRQPGNRPDAEPGGKPGGEPETPSEPPKPVMHDVELEAALDQWSAGSDVGTIVEEILQRLYDLRGSSAHLTLSAEVSVPGGIDDTTLRTITENANTLGVTIRVR</sequence>
<protein>
    <submittedName>
        <fullName evidence="3">Swt1 family HEPN domain-containing protein</fullName>
    </submittedName>
</protein>
<organism evidence="3 4">
    <name type="scientific">Olsenella absiana</name>
    <dbReference type="NCBI Taxonomy" id="3115222"/>
    <lineage>
        <taxon>Bacteria</taxon>
        <taxon>Bacillati</taxon>
        <taxon>Actinomycetota</taxon>
        <taxon>Coriobacteriia</taxon>
        <taxon>Coriobacteriales</taxon>
        <taxon>Atopobiaceae</taxon>
        <taxon>Olsenella</taxon>
    </lineage>
</organism>
<accession>A0ABU7RBW8</accession>
<dbReference type="RefSeq" id="WP_330958867.1">
    <property type="nucleotide sequence ID" value="NZ_JAZGJQ010000013.1"/>
</dbReference>
<feature type="compositionally biased region" description="Basic and acidic residues" evidence="1">
    <location>
        <begin position="1007"/>
        <end position="1017"/>
    </location>
</feature>
<name>A0ABU7RBW8_9ACTN</name>
<dbReference type="InterPro" id="IPR041650">
    <property type="entry name" value="HEPN_Swt1"/>
</dbReference>
<dbReference type="InterPro" id="IPR007555">
    <property type="entry name" value="DUF499"/>
</dbReference>
<evidence type="ECO:0000313" key="3">
    <source>
        <dbReference type="EMBL" id="MEE6148100.1"/>
    </source>
</evidence>
<dbReference type="EMBL" id="JAZGJQ010000013">
    <property type="protein sequence ID" value="MEE6148100.1"/>
    <property type="molecule type" value="Genomic_DNA"/>
</dbReference>
<reference evidence="3 4" key="1">
    <citation type="submission" date="2024-01" db="EMBL/GenBank/DDBJ databases">
        <title>Description of Olsenella sp. nov., isolated from pig feces.</title>
        <authorList>
            <person name="Chang Y.-H."/>
        </authorList>
    </citation>
    <scope>NUCLEOTIDE SEQUENCE [LARGE SCALE GENOMIC DNA]</scope>
    <source>
        <strain evidence="3 4">YH-ols2223</strain>
    </source>
</reference>